<keyword evidence="5" id="KW-0833">Ubl conjugation pathway</keyword>
<dbReference type="PANTHER" id="PTHR24006:SF758">
    <property type="entry name" value="UBIQUITIN CARBOXYL-TERMINAL HYDROLASE 36"/>
    <property type="match status" value="1"/>
</dbReference>
<keyword evidence="10" id="KW-1185">Reference proteome</keyword>
<dbReference type="InterPro" id="IPR028889">
    <property type="entry name" value="USP"/>
</dbReference>
<evidence type="ECO:0000256" key="5">
    <source>
        <dbReference type="ARBA" id="ARBA00022786"/>
    </source>
</evidence>
<dbReference type="AlphaFoldDB" id="A0A433P916"/>
<evidence type="ECO:0000256" key="6">
    <source>
        <dbReference type="ARBA" id="ARBA00022801"/>
    </source>
</evidence>
<dbReference type="PROSITE" id="PS50235">
    <property type="entry name" value="USP_3"/>
    <property type="match status" value="1"/>
</dbReference>
<dbReference type="Proteomes" id="UP000274822">
    <property type="component" value="Unassembled WGS sequence"/>
</dbReference>
<dbReference type="GO" id="GO:0005634">
    <property type="term" value="C:nucleus"/>
    <property type="evidence" value="ECO:0007669"/>
    <property type="project" value="TreeGrafter"/>
</dbReference>
<evidence type="ECO:0000256" key="3">
    <source>
        <dbReference type="ARBA" id="ARBA00012759"/>
    </source>
</evidence>
<reference evidence="9 10" key="1">
    <citation type="journal article" date="2018" name="New Phytol.">
        <title>Phylogenomics of Endogonaceae and evolution of mycorrhizas within Mucoromycota.</title>
        <authorList>
            <person name="Chang Y."/>
            <person name="Desiro A."/>
            <person name="Na H."/>
            <person name="Sandor L."/>
            <person name="Lipzen A."/>
            <person name="Clum A."/>
            <person name="Barry K."/>
            <person name="Grigoriev I.V."/>
            <person name="Martin F.M."/>
            <person name="Stajich J.E."/>
            <person name="Smith M.E."/>
            <person name="Bonito G."/>
            <person name="Spatafora J.W."/>
        </authorList>
    </citation>
    <scope>NUCLEOTIDE SEQUENCE [LARGE SCALE GENOMIC DNA]</scope>
    <source>
        <strain evidence="9 10">AD002</strain>
    </source>
</reference>
<comment type="caution">
    <text evidence="9">The sequence shown here is derived from an EMBL/GenBank/DDBJ whole genome shotgun (WGS) entry which is preliminary data.</text>
</comment>
<comment type="similarity">
    <text evidence="2">Belongs to the peptidase C19 family.</text>
</comment>
<evidence type="ECO:0000256" key="7">
    <source>
        <dbReference type="ARBA" id="ARBA00022807"/>
    </source>
</evidence>
<evidence type="ECO:0000256" key="4">
    <source>
        <dbReference type="ARBA" id="ARBA00022670"/>
    </source>
</evidence>
<dbReference type="EC" id="3.4.19.12" evidence="3"/>
<dbReference type="GO" id="GO:0006508">
    <property type="term" value="P:proteolysis"/>
    <property type="evidence" value="ECO:0007669"/>
    <property type="project" value="UniProtKB-KW"/>
</dbReference>
<dbReference type="InterPro" id="IPR050164">
    <property type="entry name" value="Peptidase_C19"/>
</dbReference>
<keyword evidence="4" id="KW-0645">Protease</keyword>
<comment type="catalytic activity">
    <reaction evidence="1">
        <text>Thiol-dependent hydrolysis of ester, thioester, amide, peptide and isopeptide bonds formed by the C-terminal Gly of ubiquitin (a 76-residue protein attached to proteins as an intracellular targeting signal).</text>
        <dbReference type="EC" id="3.4.19.12"/>
    </reaction>
</comment>
<keyword evidence="6" id="KW-0378">Hydrolase</keyword>
<dbReference type="EMBL" id="RBNJ01028337">
    <property type="protein sequence ID" value="RUS13979.1"/>
    <property type="molecule type" value="Genomic_DNA"/>
</dbReference>
<sequence length="285" mass="30818">MSSMIPSNYQLPFAATMGALALAASGLALTSSSSAHRKKKRRNKARYNRELDGSFILGLVNNGNSCFLNSVLQSLATLPSMRTYLAERVEPGDEPFVASQAFNPEFIQASVAFALYRTIEALNKPLTRPHAIIPREIVQALEKKTGGTISRQQQDAHELFQIISSSLTSEEEQQFREAPASIFDANLVRSMALENSAGPPTPRGLGNMNLPVDQALLDKLETSSVSSSIGSVSTMGSMWSTFSVSTVGGFTRPRPHRPRNPFTGLAASKVSCLKCGYTVRTESGD</sequence>
<dbReference type="Gene3D" id="3.90.70.10">
    <property type="entry name" value="Cysteine proteinases"/>
    <property type="match status" value="1"/>
</dbReference>
<accession>A0A433P916</accession>
<dbReference type="GO" id="GO:0005829">
    <property type="term" value="C:cytosol"/>
    <property type="evidence" value="ECO:0007669"/>
    <property type="project" value="TreeGrafter"/>
</dbReference>
<keyword evidence="7" id="KW-0788">Thiol protease</keyword>
<dbReference type="SUPFAM" id="SSF54001">
    <property type="entry name" value="Cysteine proteinases"/>
    <property type="match status" value="1"/>
</dbReference>
<gene>
    <name evidence="9" type="ORF">BC938DRAFT_477587</name>
</gene>
<dbReference type="Pfam" id="PF00443">
    <property type="entry name" value="UCH"/>
    <property type="match status" value="1"/>
</dbReference>
<dbReference type="PROSITE" id="PS00972">
    <property type="entry name" value="USP_1"/>
    <property type="match status" value="1"/>
</dbReference>
<organism evidence="9 10">
    <name type="scientific">Jimgerdemannia flammicorona</name>
    <dbReference type="NCBI Taxonomy" id="994334"/>
    <lineage>
        <taxon>Eukaryota</taxon>
        <taxon>Fungi</taxon>
        <taxon>Fungi incertae sedis</taxon>
        <taxon>Mucoromycota</taxon>
        <taxon>Mucoromycotina</taxon>
        <taxon>Endogonomycetes</taxon>
        <taxon>Endogonales</taxon>
        <taxon>Endogonaceae</taxon>
        <taxon>Jimgerdemannia</taxon>
    </lineage>
</organism>
<evidence type="ECO:0000256" key="2">
    <source>
        <dbReference type="ARBA" id="ARBA00009085"/>
    </source>
</evidence>
<name>A0A433P916_9FUNG</name>
<dbReference type="InterPro" id="IPR038765">
    <property type="entry name" value="Papain-like_cys_pep_sf"/>
</dbReference>
<evidence type="ECO:0000313" key="9">
    <source>
        <dbReference type="EMBL" id="RUS13979.1"/>
    </source>
</evidence>
<evidence type="ECO:0000256" key="1">
    <source>
        <dbReference type="ARBA" id="ARBA00000707"/>
    </source>
</evidence>
<protein>
    <recommendedName>
        <fullName evidence="3">ubiquitinyl hydrolase 1</fullName>
        <ecNumber evidence="3">3.4.19.12</ecNumber>
    </recommendedName>
</protein>
<feature type="non-terminal residue" evidence="9">
    <location>
        <position position="285"/>
    </location>
</feature>
<evidence type="ECO:0000313" key="10">
    <source>
        <dbReference type="Proteomes" id="UP000274822"/>
    </source>
</evidence>
<dbReference type="PANTHER" id="PTHR24006">
    <property type="entry name" value="UBIQUITIN CARBOXYL-TERMINAL HYDROLASE"/>
    <property type="match status" value="1"/>
</dbReference>
<dbReference type="GO" id="GO:0016579">
    <property type="term" value="P:protein deubiquitination"/>
    <property type="evidence" value="ECO:0007669"/>
    <property type="project" value="InterPro"/>
</dbReference>
<evidence type="ECO:0000259" key="8">
    <source>
        <dbReference type="PROSITE" id="PS50235"/>
    </source>
</evidence>
<dbReference type="GO" id="GO:0004843">
    <property type="term" value="F:cysteine-type deubiquitinase activity"/>
    <property type="evidence" value="ECO:0007669"/>
    <property type="project" value="UniProtKB-EC"/>
</dbReference>
<dbReference type="InterPro" id="IPR001394">
    <property type="entry name" value="Peptidase_C19_UCH"/>
</dbReference>
<feature type="domain" description="USP" evidence="8">
    <location>
        <begin position="57"/>
        <end position="285"/>
    </location>
</feature>
<proteinExistence type="inferred from homology"/>
<dbReference type="InterPro" id="IPR018200">
    <property type="entry name" value="USP_CS"/>
</dbReference>